<dbReference type="InterPro" id="IPR046648">
    <property type="entry name" value="DUF6760"/>
</dbReference>
<name>A0A090AEE0_9GAMM</name>
<evidence type="ECO:0000259" key="1">
    <source>
        <dbReference type="Pfam" id="PF20546"/>
    </source>
</evidence>
<reference evidence="2 3" key="1">
    <citation type="journal article" date="2014" name="ISME J.">
        <title>Ecophysiology of Thioploca ingrica as revealed by the complete genome sequence supplemented with proteomic evidence.</title>
        <authorList>
            <person name="Kojima H."/>
            <person name="Ogura Y."/>
            <person name="Yamamoto N."/>
            <person name="Togashi T."/>
            <person name="Mori H."/>
            <person name="Watanabe T."/>
            <person name="Nemoto F."/>
            <person name="Kurokawa K."/>
            <person name="Hayashi T."/>
            <person name="Fukui M."/>
        </authorList>
    </citation>
    <scope>NUCLEOTIDE SEQUENCE [LARGE SCALE GENOMIC DNA]</scope>
</reference>
<feature type="domain" description="DUF6760" evidence="1">
    <location>
        <begin position="252"/>
        <end position="298"/>
    </location>
</feature>
<dbReference type="InterPro" id="IPR024364">
    <property type="entry name" value="Baseplate_phage_T4-like"/>
</dbReference>
<dbReference type="Proteomes" id="UP000031623">
    <property type="component" value="Chromosome"/>
</dbReference>
<evidence type="ECO:0000313" key="2">
    <source>
        <dbReference type="EMBL" id="BAP56323.1"/>
    </source>
</evidence>
<dbReference type="STRING" id="40754.THII_2026"/>
<proteinExistence type="predicted"/>
<evidence type="ECO:0000313" key="3">
    <source>
        <dbReference type="Proteomes" id="UP000031623"/>
    </source>
</evidence>
<dbReference type="AlphaFoldDB" id="A0A090AEE0"/>
<protein>
    <recommendedName>
        <fullName evidence="1">DUF6760 domain-containing protein</fullName>
    </recommendedName>
</protein>
<dbReference type="OrthoDB" id="9803927at2"/>
<dbReference type="Pfam" id="PF12322">
    <property type="entry name" value="T4_baseplate"/>
    <property type="match status" value="1"/>
</dbReference>
<dbReference type="KEGG" id="tig:THII_2026"/>
<gene>
    <name evidence="2" type="ORF">THII_2026</name>
</gene>
<organism evidence="2 3">
    <name type="scientific">Thioploca ingrica</name>
    <dbReference type="NCBI Taxonomy" id="40754"/>
    <lineage>
        <taxon>Bacteria</taxon>
        <taxon>Pseudomonadati</taxon>
        <taxon>Pseudomonadota</taxon>
        <taxon>Gammaproteobacteria</taxon>
        <taxon>Thiotrichales</taxon>
        <taxon>Thiotrichaceae</taxon>
        <taxon>Thioploca</taxon>
    </lineage>
</organism>
<dbReference type="Pfam" id="PF20546">
    <property type="entry name" value="DUF6760"/>
    <property type="match status" value="1"/>
</dbReference>
<sequence>MINSVHTLPGGYRDEHGQLHREVVLIPLSGQEEELLAQPSPLAMASVITTVLTRCVQQIGTLAMTTGLARQLLIGDRQYLLLLLRALTFGDQVMMTHRCPWPDCGQALDMDFKLSEFPVHTAPPDSHLQRMTLSPAASEGHMWAKRQPTVQFRLPNGEDQEIIAPLLEQNEASALTQLLCRCIHSLGEIDKPLPELIQELSPLARQEIEAQMAALMPGVDLTLTANCPHCEREFTVPFELTDFFFGELATGEELLRREVHYLAYHYHWSEQEILALPRNKRRAYIETLASEIERLNDAIT</sequence>
<keyword evidence="3" id="KW-1185">Reference proteome</keyword>
<accession>A0A090AEE0</accession>
<dbReference type="EMBL" id="AP014633">
    <property type="protein sequence ID" value="BAP56323.1"/>
    <property type="molecule type" value="Genomic_DNA"/>
</dbReference>
<dbReference type="HOGENOM" id="CLU_076891_1_0_6"/>